<dbReference type="VEuPathDB" id="ToxoDB:ETH2_1234700"/>
<accession>U6KUE8</accession>
<sequence length="331" mass="36614">MLRKGNQGKRSEPILSDLQLTGAVNRSGSLESQDTGAEPPEGEARAIHCDEAEYLQFPGSTSPLRVEHQHFGGYSSSSSLACEAEAISDRCLQVILEHEEEAASLSPAILLQRLKEVQSGRQGDALYPNDYASADCPRVDQISTRNEGPQTSQPVDDVAFDVDRTTFRCKPHVESEPSRSETQQDSQVQEQDITLYATRTTAILLLSGPSPVRLDDLRRCWMASPMLLRKRNLTTLILDRTAGIAASCFGLHLLSFLTKGEEELRGFLLFLSTQFLCLQAELPLRTLKSNLWIVGRQDLLRDFDGEVTFSRCVSVAWECNAAGCFVLFGSD</sequence>
<dbReference type="AlphaFoldDB" id="U6KUE8"/>
<dbReference type="EMBL" id="HG675163">
    <property type="protein sequence ID" value="CDJ40538.1"/>
    <property type="molecule type" value="Genomic_DNA"/>
</dbReference>
<reference evidence="2" key="1">
    <citation type="submission" date="2013-10" db="EMBL/GenBank/DDBJ databases">
        <title>Genomic analysis of the causative agents of coccidiosis in chickens.</title>
        <authorList>
            <person name="Reid A.J."/>
            <person name="Blake D."/>
            <person name="Billington K."/>
            <person name="Browne H."/>
            <person name="Dunn M."/>
            <person name="Hung S."/>
            <person name="Kawahara F."/>
            <person name="Miranda-Saavedra D."/>
            <person name="Mourier T."/>
            <person name="Nagra H."/>
            <person name="Otto T.D."/>
            <person name="Rawlings N."/>
            <person name="Sanchez A."/>
            <person name="Sanders M."/>
            <person name="Subramaniam C."/>
            <person name="Tay Y."/>
            <person name="Dear P."/>
            <person name="Doerig C."/>
            <person name="Gruber A."/>
            <person name="Parkinson J."/>
            <person name="Shirley M."/>
            <person name="Wan K.L."/>
            <person name="Berriman M."/>
            <person name="Tomley F."/>
            <person name="Pain A."/>
        </authorList>
    </citation>
    <scope>NUCLEOTIDE SEQUENCE [LARGE SCALE GENOMIC DNA]</scope>
    <source>
        <strain evidence="2">Houghton</strain>
    </source>
</reference>
<organism evidence="2 3">
    <name type="scientific">Eimeria tenella</name>
    <name type="common">Coccidian parasite</name>
    <dbReference type="NCBI Taxonomy" id="5802"/>
    <lineage>
        <taxon>Eukaryota</taxon>
        <taxon>Sar</taxon>
        <taxon>Alveolata</taxon>
        <taxon>Apicomplexa</taxon>
        <taxon>Conoidasida</taxon>
        <taxon>Coccidia</taxon>
        <taxon>Eucoccidiorida</taxon>
        <taxon>Eimeriorina</taxon>
        <taxon>Eimeriidae</taxon>
        <taxon>Eimeria</taxon>
    </lineage>
</organism>
<evidence type="ECO:0000313" key="2">
    <source>
        <dbReference type="EMBL" id="CDJ40538.1"/>
    </source>
</evidence>
<dbReference type="Proteomes" id="UP000030747">
    <property type="component" value="Unassembled WGS sequence"/>
</dbReference>
<dbReference type="RefSeq" id="XP_013231288.1">
    <property type="nucleotide sequence ID" value="XM_013375834.1"/>
</dbReference>
<reference evidence="2" key="2">
    <citation type="submission" date="2013-10" db="EMBL/GenBank/DDBJ databases">
        <authorList>
            <person name="Aslett M."/>
        </authorList>
    </citation>
    <scope>NUCLEOTIDE SEQUENCE [LARGE SCALE GENOMIC DNA]</scope>
    <source>
        <strain evidence="2">Houghton</strain>
    </source>
</reference>
<proteinExistence type="predicted"/>
<feature type="compositionally biased region" description="Polar residues" evidence="1">
    <location>
        <begin position="18"/>
        <end position="35"/>
    </location>
</feature>
<protein>
    <submittedName>
        <fullName evidence="2">Uncharacterized protein</fullName>
    </submittedName>
</protein>
<gene>
    <name evidence="2" type="ORF">ETH_00019875</name>
</gene>
<evidence type="ECO:0000313" key="3">
    <source>
        <dbReference type="Proteomes" id="UP000030747"/>
    </source>
</evidence>
<evidence type="ECO:0000256" key="1">
    <source>
        <dbReference type="SAM" id="MobiDB-lite"/>
    </source>
</evidence>
<dbReference type="GeneID" id="25253103"/>
<dbReference type="OrthoDB" id="346331at2759"/>
<keyword evidence="3" id="KW-1185">Reference proteome</keyword>
<name>U6KUE8_EIMTE</name>
<dbReference type="VEuPathDB" id="ToxoDB:ETH_00019875"/>
<feature type="region of interest" description="Disordered" evidence="1">
    <location>
        <begin position="1"/>
        <end position="43"/>
    </location>
</feature>